<dbReference type="PATRIC" id="fig|710685.3.peg.2125"/>
<dbReference type="STRING" id="710685.MycrhN_2122"/>
<organism evidence="1 2">
    <name type="scientific">Mycolicibacterium rhodesiae (strain NBB3)</name>
    <name type="common">Mycobacterium rhodesiae</name>
    <dbReference type="NCBI Taxonomy" id="710685"/>
    <lineage>
        <taxon>Bacteria</taxon>
        <taxon>Bacillati</taxon>
        <taxon>Actinomycetota</taxon>
        <taxon>Actinomycetes</taxon>
        <taxon>Mycobacteriales</taxon>
        <taxon>Mycobacteriaceae</taxon>
        <taxon>Mycolicibacterium</taxon>
    </lineage>
</organism>
<dbReference type="GO" id="GO:0020037">
    <property type="term" value="F:heme binding"/>
    <property type="evidence" value="ECO:0007669"/>
    <property type="project" value="InterPro"/>
</dbReference>
<dbReference type="InterPro" id="IPR020835">
    <property type="entry name" value="Catalase_sf"/>
</dbReference>
<dbReference type="Proteomes" id="UP000005442">
    <property type="component" value="Chromosome"/>
</dbReference>
<protein>
    <recommendedName>
        <fullName evidence="3">Phosphodiesterase</fullName>
    </recommendedName>
</protein>
<dbReference type="OrthoDB" id="3368165at2"/>
<proteinExistence type="predicted"/>
<dbReference type="SUPFAM" id="SSF56634">
    <property type="entry name" value="Heme-dependent catalase-like"/>
    <property type="match status" value="1"/>
</dbReference>
<accession>G8RQW8</accession>
<dbReference type="RefSeq" id="WP_014210532.1">
    <property type="nucleotide sequence ID" value="NC_016604.1"/>
</dbReference>
<dbReference type="eggNOG" id="COG3832">
    <property type="taxonomic scope" value="Bacteria"/>
</dbReference>
<evidence type="ECO:0000313" key="1">
    <source>
        <dbReference type="EMBL" id="AEV72719.1"/>
    </source>
</evidence>
<keyword evidence="2" id="KW-1185">Reference proteome</keyword>
<evidence type="ECO:0000313" key="2">
    <source>
        <dbReference type="Proteomes" id="UP000005442"/>
    </source>
</evidence>
<sequence>MQFSDVTALPVKLGSAIRGRKLFHPVGVLAEGVLERTAPGSEGLPMRSCDVIGRVSKGVGLPGSTPDVAGLAFRIPPPQDLRSCGPWDVLLASTIAHSRFVLAPVTSWSGATFSSLMPLRYQGRVWWLRARLTTDLGTGGLGLDTIENQINSGEVQFDIEQATARGDFSPLAQLTLRNVDPSCDDIAFDPALHRDCDVELVPRWLADFRRAAYRRSREGRDATEE</sequence>
<dbReference type="HOGENOM" id="CLU_100171_0_0_11"/>
<dbReference type="EMBL" id="CP003169">
    <property type="protein sequence ID" value="AEV72719.1"/>
    <property type="molecule type" value="Genomic_DNA"/>
</dbReference>
<dbReference type="KEGG" id="mrh:MycrhN_2122"/>
<evidence type="ECO:0008006" key="3">
    <source>
        <dbReference type="Google" id="ProtNLM"/>
    </source>
</evidence>
<dbReference type="AlphaFoldDB" id="G8RQW8"/>
<name>G8RQW8_MYCRN</name>
<gene>
    <name evidence="1" type="ordered locus">MycrhN_2122</name>
</gene>
<reference evidence="1 2" key="1">
    <citation type="submission" date="2011-12" db="EMBL/GenBank/DDBJ databases">
        <title>Complete sequence of Mycobacterium rhodesiae NBB3.</title>
        <authorList>
            <consortium name="US DOE Joint Genome Institute"/>
            <person name="Lucas S."/>
            <person name="Han J."/>
            <person name="Lapidus A."/>
            <person name="Cheng J.-F."/>
            <person name="Goodwin L."/>
            <person name="Pitluck S."/>
            <person name="Peters L."/>
            <person name="Mikhailova N."/>
            <person name="Gu W."/>
            <person name="Detter J.C."/>
            <person name="Han C."/>
            <person name="Tapia R."/>
            <person name="Land M."/>
            <person name="Hauser L."/>
            <person name="Kyrpides N."/>
            <person name="Ivanova N."/>
            <person name="Pagani I."/>
            <person name="Mattes T."/>
            <person name="Holmes A."/>
            <person name="Rutledge P."/>
            <person name="Paulsen I."/>
            <person name="Coleman N."/>
            <person name="Woyke T."/>
        </authorList>
    </citation>
    <scope>NUCLEOTIDE SEQUENCE [LARGE SCALE GENOMIC DNA]</scope>
    <source>
        <strain evidence="1 2">NBB3</strain>
    </source>
</reference>